<proteinExistence type="predicted"/>
<sequence length="255" mass="29080">MDLLMSLVLPMVIFTCFTIPIFTTGLLLAFPCQPPFIGSMLPCCTNGERGIQNKWVKFSMAIFEGYMFYQVTVSGSFFITQVMVGCCLSLWNYIKILKQWTRDPSYKKGYLLQAYKYLRVLEMLNNNCVRSRMFPAGTIGFPAAQFFCGYVCIKFHSSMSVWAVGVFFLLYCDGVMLTTTMFTTAAHVYINSRELLITWKSGWGTRKNSELRKTMRGFPPMKVRCGSNFVDNSTPLVIQDMCTRQTVSTLLISNK</sequence>
<keyword evidence="3" id="KW-1185">Reference proteome</keyword>
<feature type="transmembrane region" description="Helical" evidence="1">
    <location>
        <begin position="7"/>
        <end position="30"/>
    </location>
</feature>
<evidence type="ECO:0000313" key="3">
    <source>
        <dbReference type="Proteomes" id="UP000198287"/>
    </source>
</evidence>
<keyword evidence="1" id="KW-1133">Transmembrane helix</keyword>
<dbReference type="EMBL" id="LNIX01000005">
    <property type="protein sequence ID" value="OXA54601.1"/>
    <property type="molecule type" value="Genomic_DNA"/>
</dbReference>
<feature type="transmembrane region" description="Helical" evidence="1">
    <location>
        <begin position="67"/>
        <end position="94"/>
    </location>
</feature>
<protein>
    <submittedName>
        <fullName evidence="2">Uncharacterized protein</fullName>
    </submittedName>
</protein>
<gene>
    <name evidence="2" type="ORF">Fcan01_10664</name>
</gene>
<organism evidence="2 3">
    <name type="scientific">Folsomia candida</name>
    <name type="common">Springtail</name>
    <dbReference type="NCBI Taxonomy" id="158441"/>
    <lineage>
        <taxon>Eukaryota</taxon>
        <taxon>Metazoa</taxon>
        <taxon>Ecdysozoa</taxon>
        <taxon>Arthropoda</taxon>
        <taxon>Hexapoda</taxon>
        <taxon>Collembola</taxon>
        <taxon>Entomobryomorpha</taxon>
        <taxon>Isotomoidea</taxon>
        <taxon>Isotomidae</taxon>
        <taxon>Proisotominae</taxon>
        <taxon>Folsomia</taxon>
    </lineage>
</organism>
<name>A0A226ECW6_FOLCA</name>
<comment type="caution">
    <text evidence="2">The sequence shown here is derived from an EMBL/GenBank/DDBJ whole genome shotgun (WGS) entry which is preliminary data.</text>
</comment>
<feature type="transmembrane region" description="Helical" evidence="1">
    <location>
        <begin position="162"/>
        <end position="190"/>
    </location>
</feature>
<keyword evidence="1" id="KW-0812">Transmembrane</keyword>
<evidence type="ECO:0000313" key="2">
    <source>
        <dbReference type="EMBL" id="OXA54601.1"/>
    </source>
</evidence>
<reference evidence="2 3" key="1">
    <citation type="submission" date="2015-12" db="EMBL/GenBank/DDBJ databases">
        <title>The genome of Folsomia candida.</title>
        <authorList>
            <person name="Faddeeva A."/>
            <person name="Derks M.F."/>
            <person name="Anvar Y."/>
            <person name="Smit S."/>
            <person name="Van Straalen N."/>
            <person name="Roelofs D."/>
        </authorList>
    </citation>
    <scope>NUCLEOTIDE SEQUENCE [LARGE SCALE GENOMIC DNA]</scope>
    <source>
        <strain evidence="2 3">VU population</strain>
        <tissue evidence="2">Whole body</tissue>
    </source>
</reference>
<dbReference type="OrthoDB" id="8297494at2759"/>
<accession>A0A226ECW6</accession>
<dbReference type="AlphaFoldDB" id="A0A226ECW6"/>
<evidence type="ECO:0000256" key="1">
    <source>
        <dbReference type="SAM" id="Phobius"/>
    </source>
</evidence>
<dbReference type="Proteomes" id="UP000198287">
    <property type="component" value="Unassembled WGS sequence"/>
</dbReference>
<keyword evidence="1" id="KW-0472">Membrane</keyword>